<organism evidence="1 2">
    <name type="scientific">Oceanobacillus polygoni</name>
    <dbReference type="NCBI Taxonomy" id="1235259"/>
    <lineage>
        <taxon>Bacteria</taxon>
        <taxon>Bacillati</taxon>
        <taxon>Bacillota</taxon>
        <taxon>Bacilli</taxon>
        <taxon>Bacillales</taxon>
        <taxon>Bacillaceae</taxon>
        <taxon>Oceanobacillus</taxon>
    </lineage>
</organism>
<dbReference type="InterPro" id="IPR051162">
    <property type="entry name" value="T4SS_component"/>
</dbReference>
<dbReference type="InterPro" id="IPR016628">
    <property type="entry name" value="ATPase_SAG2001_prd"/>
</dbReference>
<dbReference type="InterPro" id="IPR027417">
    <property type="entry name" value="P-loop_NTPase"/>
</dbReference>
<accession>A0A9X1CJF8</accession>
<evidence type="ECO:0000313" key="1">
    <source>
        <dbReference type="EMBL" id="MBP2079780.1"/>
    </source>
</evidence>
<sequence length="835" mass="95885">MAKLKPAIKTIRNNMLLTRMGDVFAYYRIKSESIPIQNKKVVENYKRKWRMFFEEVTEYEDFHLKMYPQEFRLRERFNDLSLDLSKDSEDVGTYYLGETENILTSRLGNMTKNDFIIGIKLKNAFVKLDEGLKENAFSIFSNVTDAFVNLIGWEQNVPASFFEQFEEMEDTVYKVVAGVNGSRLDEQELIYVNRYDFIRGLNHDVAEEMENGNFKAITNTIIDPGESSCLKLSSEQDEGYLTFVVIDEFPDNMAESDIFYEAQSLPFEVGIDYKIQAEGKSKTKLKLNLKGKELKESANEQAMTGDSIDSSVVDSHYLIRDLQDKIKSHDVSMMNWLATIAVTGRDKKECLTRAKQVVRYFKQLNIICRVPTADQLSLFYRMLPAEKLEATDRNWLQPTTQNGLGESLFGVNSDIGSKIGFFIGWVDRFNKHKDLESAKMASRDPVFFHPMLANQNIKGSKYRSPHVLITGDTGGGKSYLAKLLFIYVTLLYIKALYIDPKKEFRKWIDKIINDSIIKRDYPLFVEHLKKFKFITLDFEEKDNWGALDPVAFLPSHQAKELIQDIFSEVYDFKGKDEIHTAFLRAISEVLERKQKGEQVGSMHIIDIMKDSKESSVAKAGDFLYEVVSDSILKLCIHDGSNAALSLNDRISIIEIENIDLPEATASVDTYTNSQMKSNAIMLALGKYCELFGKQDKDEKTAEFIDEAWVIVSSRQGKKVEKSMKRVGRSYNNALYFISQSTKDALREKENETGNFGVSFAFDEENERTDILKWMNMEPSEENIEMLDNMLQGQCLMKDVFGRTSKITVECLFEEWEGALETVNKSAVAYAEEKYL</sequence>
<dbReference type="AlphaFoldDB" id="A0A9X1CJF8"/>
<protein>
    <recommendedName>
        <fullName evidence="3">AAA domain-containing protein</fullName>
    </recommendedName>
</protein>
<keyword evidence="2" id="KW-1185">Reference proteome</keyword>
<dbReference type="Gene3D" id="3.40.50.300">
    <property type="entry name" value="P-loop containing nucleotide triphosphate hydrolases"/>
    <property type="match status" value="1"/>
</dbReference>
<reference evidence="1" key="1">
    <citation type="submission" date="2021-03" db="EMBL/GenBank/DDBJ databases">
        <title>Genomic Encyclopedia of Type Strains, Phase IV (KMG-IV): sequencing the most valuable type-strain genomes for metagenomic binning, comparative biology and taxonomic classification.</title>
        <authorList>
            <person name="Goeker M."/>
        </authorList>
    </citation>
    <scope>NUCLEOTIDE SEQUENCE</scope>
    <source>
        <strain evidence="1">DSM 107338</strain>
    </source>
</reference>
<dbReference type="Proteomes" id="UP001138793">
    <property type="component" value="Unassembled WGS sequence"/>
</dbReference>
<comment type="caution">
    <text evidence="1">The sequence shown here is derived from an EMBL/GenBank/DDBJ whole genome shotgun (WGS) entry which is preliminary data.</text>
</comment>
<name>A0A9X1CJF8_9BACI</name>
<evidence type="ECO:0000313" key="2">
    <source>
        <dbReference type="Proteomes" id="UP001138793"/>
    </source>
</evidence>
<dbReference type="EMBL" id="JAGGMB010000021">
    <property type="protein sequence ID" value="MBP2079780.1"/>
    <property type="molecule type" value="Genomic_DNA"/>
</dbReference>
<gene>
    <name evidence="1" type="ORF">J2Z64_004079</name>
</gene>
<evidence type="ECO:0008006" key="3">
    <source>
        <dbReference type="Google" id="ProtNLM"/>
    </source>
</evidence>
<dbReference type="SUPFAM" id="SSF52540">
    <property type="entry name" value="P-loop containing nucleoside triphosphate hydrolases"/>
    <property type="match status" value="1"/>
</dbReference>
<dbReference type="PANTHER" id="PTHR30121">
    <property type="entry name" value="UNCHARACTERIZED PROTEIN YJGR-RELATED"/>
    <property type="match status" value="1"/>
</dbReference>
<dbReference type="PIRSF" id="PIRSF015040">
    <property type="entry name" value="ATPase_SAG2001_prd"/>
    <property type="match status" value="1"/>
</dbReference>
<dbReference type="PANTHER" id="PTHR30121:SF6">
    <property type="entry name" value="SLR6007 PROTEIN"/>
    <property type="match status" value="1"/>
</dbReference>
<proteinExistence type="predicted"/>
<dbReference type="Pfam" id="PF12846">
    <property type="entry name" value="AAA_10"/>
    <property type="match status" value="1"/>
</dbReference>